<accession>A0A517T981</accession>
<gene>
    <name evidence="2" type="ORF">V22_21890</name>
</gene>
<keyword evidence="3" id="KW-1185">Reference proteome</keyword>
<dbReference type="KEGG" id="chya:V22_21890"/>
<dbReference type="Proteomes" id="UP000319976">
    <property type="component" value="Chromosome"/>
</dbReference>
<protein>
    <submittedName>
        <fullName evidence="2">Uncharacterized protein</fullName>
    </submittedName>
</protein>
<reference evidence="2 3" key="1">
    <citation type="submission" date="2019-02" db="EMBL/GenBank/DDBJ databases">
        <title>Deep-cultivation of Planctomycetes and their phenomic and genomic characterization uncovers novel biology.</title>
        <authorList>
            <person name="Wiegand S."/>
            <person name="Jogler M."/>
            <person name="Boedeker C."/>
            <person name="Pinto D."/>
            <person name="Vollmers J."/>
            <person name="Rivas-Marin E."/>
            <person name="Kohn T."/>
            <person name="Peeters S.H."/>
            <person name="Heuer A."/>
            <person name="Rast P."/>
            <person name="Oberbeckmann S."/>
            <person name="Bunk B."/>
            <person name="Jeske O."/>
            <person name="Meyerdierks A."/>
            <person name="Storesund J.E."/>
            <person name="Kallscheuer N."/>
            <person name="Luecker S."/>
            <person name="Lage O.M."/>
            <person name="Pohl T."/>
            <person name="Merkel B.J."/>
            <person name="Hornburger P."/>
            <person name="Mueller R.-W."/>
            <person name="Bruemmer F."/>
            <person name="Labrenz M."/>
            <person name="Spormann A.M."/>
            <person name="Op den Camp H."/>
            <person name="Overmann J."/>
            <person name="Amann R."/>
            <person name="Jetten M.S.M."/>
            <person name="Mascher T."/>
            <person name="Medema M.H."/>
            <person name="Devos D.P."/>
            <person name="Kaster A.-K."/>
            <person name="Ovreas L."/>
            <person name="Rohde M."/>
            <person name="Galperin M.Y."/>
            <person name="Jogler C."/>
        </authorList>
    </citation>
    <scope>NUCLEOTIDE SEQUENCE [LARGE SCALE GENOMIC DNA]</scope>
    <source>
        <strain evidence="2 3">V22</strain>
    </source>
</reference>
<dbReference type="EMBL" id="CP036316">
    <property type="protein sequence ID" value="QDT64944.1"/>
    <property type="molecule type" value="Genomic_DNA"/>
</dbReference>
<feature type="transmembrane region" description="Helical" evidence="1">
    <location>
        <begin position="20"/>
        <end position="42"/>
    </location>
</feature>
<sequence>MSTDLYDSHNQQEAPPRATYAPVAMAMGITMAVWGILTHWLMSLSGICLFSWALWTWMSEICEQWGRQDEN</sequence>
<organism evidence="2 3">
    <name type="scientific">Calycomorphotria hydatis</name>
    <dbReference type="NCBI Taxonomy" id="2528027"/>
    <lineage>
        <taxon>Bacteria</taxon>
        <taxon>Pseudomonadati</taxon>
        <taxon>Planctomycetota</taxon>
        <taxon>Planctomycetia</taxon>
        <taxon>Planctomycetales</taxon>
        <taxon>Planctomycetaceae</taxon>
        <taxon>Calycomorphotria</taxon>
    </lineage>
</organism>
<name>A0A517T981_9PLAN</name>
<evidence type="ECO:0000256" key="1">
    <source>
        <dbReference type="SAM" id="Phobius"/>
    </source>
</evidence>
<keyword evidence="1" id="KW-0812">Transmembrane</keyword>
<keyword evidence="1" id="KW-1133">Transmembrane helix</keyword>
<dbReference type="RefSeq" id="WP_145262532.1">
    <property type="nucleotide sequence ID" value="NZ_CP036316.1"/>
</dbReference>
<proteinExistence type="predicted"/>
<dbReference type="AlphaFoldDB" id="A0A517T981"/>
<evidence type="ECO:0000313" key="2">
    <source>
        <dbReference type="EMBL" id="QDT64944.1"/>
    </source>
</evidence>
<dbReference type="OrthoDB" id="285081at2"/>
<evidence type="ECO:0000313" key="3">
    <source>
        <dbReference type="Proteomes" id="UP000319976"/>
    </source>
</evidence>
<keyword evidence="1" id="KW-0472">Membrane</keyword>